<dbReference type="Pfam" id="PF00691">
    <property type="entry name" value="OmpA"/>
    <property type="match status" value="1"/>
</dbReference>
<dbReference type="SUPFAM" id="SSF103088">
    <property type="entry name" value="OmpA-like"/>
    <property type="match status" value="1"/>
</dbReference>
<dbReference type="CDD" id="cd07185">
    <property type="entry name" value="OmpA_C-like"/>
    <property type="match status" value="1"/>
</dbReference>
<dbReference type="InterPro" id="IPR036737">
    <property type="entry name" value="OmpA-like_sf"/>
</dbReference>
<sequence length="224" mass="25168">MSDFYEVEMEGEVLEELDSGVWLSIGDLMSGLLMFFALLFITVMVQLKQYQEAFDKLPLVILNTLRQEVPGGDKLQVDPRTGDVSIPDAILFDEGSAELKPAGKQFLLSFIPVYSNVIFSTDEFERMITRVIIEGHTSSFGSDRENMDLSLQRALSVSDYISSLNFPTQNQFKYKILAAGRGELDANQTLDSPGDRKVVFRFQLRPPDWGNMFSVPSSSTETQP</sequence>
<dbReference type="InterPro" id="IPR006665">
    <property type="entry name" value="OmpA-like"/>
</dbReference>
<feature type="transmembrane region" description="Helical" evidence="2">
    <location>
        <begin position="20"/>
        <end position="41"/>
    </location>
</feature>
<dbReference type="PROSITE" id="PS51123">
    <property type="entry name" value="OMPA_2"/>
    <property type="match status" value="1"/>
</dbReference>
<reference evidence="4 5" key="1">
    <citation type="journal article" date="2022" name="Front. Microbiol.">
        <title>High genomic differentiation and limited gene flow indicate recent cryptic speciation within the genus Laspinema (cyanobacteria).</title>
        <authorList>
            <person name="Stanojkovic A."/>
            <person name="Skoupy S."/>
            <person name="Skaloud P."/>
            <person name="Dvorak P."/>
        </authorList>
    </citation>
    <scope>NUCLEOTIDE SEQUENCE [LARGE SCALE GENOMIC DNA]</scope>
    <source>
        <strain evidence="4 5">D2a</strain>
    </source>
</reference>
<protein>
    <submittedName>
        <fullName evidence="4">OmpA family protein</fullName>
    </submittedName>
</protein>
<keyword evidence="1 2" id="KW-0472">Membrane</keyword>
<dbReference type="Proteomes" id="UP001525890">
    <property type="component" value="Unassembled WGS sequence"/>
</dbReference>
<evidence type="ECO:0000256" key="2">
    <source>
        <dbReference type="SAM" id="Phobius"/>
    </source>
</evidence>
<dbReference type="Gene3D" id="3.30.1330.60">
    <property type="entry name" value="OmpA-like domain"/>
    <property type="match status" value="1"/>
</dbReference>
<dbReference type="RefSeq" id="WP_368007588.1">
    <property type="nucleotide sequence ID" value="NZ_JAMXFF010000026.1"/>
</dbReference>
<keyword evidence="2" id="KW-0812">Transmembrane</keyword>
<evidence type="ECO:0000313" key="4">
    <source>
        <dbReference type="EMBL" id="MCT7968043.1"/>
    </source>
</evidence>
<name>A0ABT2MTN0_9CYAN</name>
<organism evidence="4 5">
    <name type="scientific">Laspinema palackyanum D2a</name>
    <dbReference type="NCBI Taxonomy" id="2953684"/>
    <lineage>
        <taxon>Bacteria</taxon>
        <taxon>Bacillati</taxon>
        <taxon>Cyanobacteriota</taxon>
        <taxon>Cyanophyceae</taxon>
        <taxon>Oscillatoriophycideae</taxon>
        <taxon>Oscillatoriales</taxon>
        <taxon>Laspinemataceae</taxon>
        <taxon>Laspinema</taxon>
        <taxon>Laspinema palackyanum</taxon>
    </lineage>
</organism>
<gene>
    <name evidence="4" type="ORF">NG799_17160</name>
</gene>
<keyword evidence="2" id="KW-1133">Transmembrane helix</keyword>
<evidence type="ECO:0000259" key="3">
    <source>
        <dbReference type="PROSITE" id="PS51123"/>
    </source>
</evidence>
<evidence type="ECO:0000313" key="5">
    <source>
        <dbReference type="Proteomes" id="UP001525890"/>
    </source>
</evidence>
<accession>A0ABT2MTN0</accession>
<keyword evidence="5" id="KW-1185">Reference proteome</keyword>
<proteinExistence type="predicted"/>
<feature type="domain" description="OmpA-like" evidence="3">
    <location>
        <begin position="79"/>
        <end position="206"/>
    </location>
</feature>
<comment type="caution">
    <text evidence="4">The sequence shown here is derived from an EMBL/GenBank/DDBJ whole genome shotgun (WGS) entry which is preliminary data.</text>
</comment>
<evidence type="ECO:0000256" key="1">
    <source>
        <dbReference type="PROSITE-ProRule" id="PRU00473"/>
    </source>
</evidence>
<dbReference type="EMBL" id="JAMXFF010000026">
    <property type="protein sequence ID" value="MCT7968043.1"/>
    <property type="molecule type" value="Genomic_DNA"/>
</dbReference>